<name>A0A6I3L7M8_9NOCA</name>
<protein>
    <submittedName>
        <fullName evidence="3">MCE family protein</fullName>
    </submittedName>
</protein>
<feature type="signal peptide" evidence="1">
    <location>
        <begin position="1"/>
        <end position="26"/>
    </location>
</feature>
<evidence type="ECO:0000313" key="3">
    <source>
        <dbReference type="EMBL" id="MTE16724.1"/>
    </source>
</evidence>
<comment type="caution">
    <text evidence="3">The sequence shown here is derived from an EMBL/GenBank/DDBJ whole genome shotgun (WGS) entry which is preliminary data.</text>
</comment>
<dbReference type="PANTHER" id="PTHR33371">
    <property type="entry name" value="INTERMEMBRANE PHOSPHOLIPID TRANSPORT SYSTEM BINDING PROTEIN MLAD-RELATED"/>
    <property type="match status" value="1"/>
</dbReference>
<evidence type="ECO:0000313" key="4">
    <source>
        <dbReference type="Proteomes" id="UP000432464"/>
    </source>
</evidence>
<dbReference type="GO" id="GO:0005576">
    <property type="term" value="C:extracellular region"/>
    <property type="evidence" value="ECO:0007669"/>
    <property type="project" value="TreeGrafter"/>
</dbReference>
<proteinExistence type="predicted"/>
<gene>
    <name evidence="3" type="ORF">GLP40_28710</name>
</gene>
<accession>A0A6I3L7M8</accession>
<feature type="domain" description="Mce/MlaD" evidence="2">
    <location>
        <begin position="45"/>
        <end position="126"/>
    </location>
</feature>
<dbReference type="InterPro" id="IPR003399">
    <property type="entry name" value="Mce/MlaD"/>
</dbReference>
<feature type="chain" id="PRO_5026076053" evidence="1">
    <location>
        <begin position="27"/>
        <end position="356"/>
    </location>
</feature>
<sequence length="356" mass="36862">MKSSKTLAAVRFSALAVAVSVGSALAGCGFDPTSIPVPGSTVSGPTYRVHIEFSSALNLPAHAKVTANGRTIGSLDSVRVIDPSANGKGYVIADVDISRGVRLPASTTAQLRQNTVLGDIYLALTTPPDGFGATIPDNGLIPLDRTRPPLQIEDLLSGLATFVGGGAVTQFQDIVNRLNAGLPADPRETASLSSLLGTDFTDLATHLDQVSALGRTLEADVDSIAQVRDGLAELLSKDGATQVTVATTSIARMLGLLGAIGTILHGVDWLHSIVVSGDAAAEALVPLLFTGRPLDLNAPSNLNRLTSLLRDVVIPFVEKGPKVNITGLHIADAAPIPGDDQVDRILATLRMIGAVR</sequence>
<dbReference type="InterPro" id="IPR052336">
    <property type="entry name" value="MlaD_Phospholipid_Transporter"/>
</dbReference>
<evidence type="ECO:0000256" key="1">
    <source>
        <dbReference type="SAM" id="SignalP"/>
    </source>
</evidence>
<dbReference type="Proteomes" id="UP000432464">
    <property type="component" value="Unassembled WGS sequence"/>
</dbReference>
<dbReference type="EMBL" id="WMBB01000016">
    <property type="protein sequence ID" value="MTE16724.1"/>
    <property type="molecule type" value="Genomic_DNA"/>
</dbReference>
<keyword evidence="1" id="KW-0732">Signal</keyword>
<organism evidence="3 4">
    <name type="scientific">Nocardia aurantiaca</name>
    <dbReference type="NCBI Taxonomy" id="2675850"/>
    <lineage>
        <taxon>Bacteria</taxon>
        <taxon>Bacillati</taxon>
        <taxon>Actinomycetota</taxon>
        <taxon>Actinomycetes</taxon>
        <taxon>Mycobacteriales</taxon>
        <taxon>Nocardiaceae</taxon>
        <taxon>Nocardia</taxon>
    </lineage>
</organism>
<dbReference type="Pfam" id="PF02470">
    <property type="entry name" value="MlaD"/>
    <property type="match status" value="1"/>
</dbReference>
<reference evidence="3 4" key="1">
    <citation type="submission" date="2019-11" db="EMBL/GenBank/DDBJ databases">
        <title>Nocardia sp. nov. CT2-14 isolated from soil.</title>
        <authorList>
            <person name="Kanchanasin P."/>
            <person name="Tanasupawat S."/>
            <person name="Yuki M."/>
            <person name="Kudo T."/>
        </authorList>
    </citation>
    <scope>NUCLEOTIDE SEQUENCE [LARGE SCALE GENOMIC DNA]</scope>
    <source>
        <strain evidence="3 4">CT2-14</strain>
    </source>
</reference>
<keyword evidence="4" id="KW-1185">Reference proteome</keyword>
<dbReference type="PANTHER" id="PTHR33371:SF15">
    <property type="entry name" value="LIPOPROTEIN LPRN"/>
    <property type="match status" value="1"/>
</dbReference>
<evidence type="ECO:0000259" key="2">
    <source>
        <dbReference type="Pfam" id="PF02470"/>
    </source>
</evidence>
<dbReference type="PROSITE" id="PS51257">
    <property type="entry name" value="PROKAR_LIPOPROTEIN"/>
    <property type="match status" value="1"/>
</dbReference>
<dbReference type="AlphaFoldDB" id="A0A6I3L7M8"/>